<organism evidence="9 10">
    <name type="scientific">Micromonospora chalcea</name>
    <dbReference type="NCBI Taxonomy" id="1874"/>
    <lineage>
        <taxon>Bacteria</taxon>
        <taxon>Bacillati</taxon>
        <taxon>Actinomycetota</taxon>
        <taxon>Actinomycetes</taxon>
        <taxon>Micromonosporales</taxon>
        <taxon>Micromonosporaceae</taxon>
        <taxon>Micromonospora</taxon>
    </lineage>
</organism>
<dbReference type="InterPro" id="IPR000850">
    <property type="entry name" value="Adenylat/UMP-CMP_kin"/>
</dbReference>
<name>A0ABX9XYN8_MICCH</name>
<feature type="binding site" evidence="5">
    <location>
        <position position="153"/>
    </location>
    <ligand>
        <name>Zn(2+)</name>
        <dbReference type="ChEBI" id="CHEBI:29105"/>
        <note>structural</note>
    </ligand>
</feature>
<proteinExistence type="inferred from homology"/>
<feature type="binding site" evidence="5">
    <location>
        <position position="199"/>
    </location>
    <ligand>
        <name>ATP</name>
        <dbReference type="ChEBI" id="CHEBI:30616"/>
    </ligand>
</feature>
<comment type="function">
    <text evidence="5">Catalyzes the reversible transfer of the terminal phosphate group between ATP and AMP. Plays an important role in cellular energy homeostasis and in adenine nucleotide metabolism.</text>
</comment>
<comment type="catalytic activity">
    <reaction evidence="5 7">
        <text>AMP + ATP = 2 ADP</text>
        <dbReference type="Rhea" id="RHEA:12973"/>
        <dbReference type="ChEBI" id="CHEBI:30616"/>
        <dbReference type="ChEBI" id="CHEBI:456215"/>
        <dbReference type="ChEBI" id="CHEBI:456216"/>
        <dbReference type="EC" id="2.7.4.3"/>
    </reaction>
</comment>
<evidence type="ECO:0000256" key="5">
    <source>
        <dbReference type="HAMAP-Rule" id="MF_00235"/>
    </source>
</evidence>
<feature type="region of interest" description="LID" evidence="5">
    <location>
        <begin position="126"/>
        <end position="163"/>
    </location>
</feature>
<dbReference type="Pfam" id="PF05191">
    <property type="entry name" value="ADK_lid"/>
    <property type="match status" value="1"/>
</dbReference>
<feature type="region of interest" description="NMP" evidence="5">
    <location>
        <begin position="30"/>
        <end position="59"/>
    </location>
</feature>
<keyword evidence="2 5" id="KW-0545">Nucleotide biosynthesis</keyword>
<feature type="binding site" evidence="5">
    <location>
        <position position="133"/>
    </location>
    <ligand>
        <name>Zn(2+)</name>
        <dbReference type="ChEBI" id="CHEBI:29105"/>
        <note>structural</note>
    </ligand>
</feature>
<dbReference type="GO" id="GO:0016301">
    <property type="term" value="F:kinase activity"/>
    <property type="evidence" value="ECO:0007669"/>
    <property type="project" value="UniProtKB-KW"/>
</dbReference>
<gene>
    <name evidence="5" type="primary">adk</name>
    <name evidence="9" type="ORF">DLJ60_22760</name>
</gene>
<dbReference type="InterPro" id="IPR036193">
    <property type="entry name" value="ADK_active_lid_dom_sf"/>
</dbReference>
<dbReference type="SUPFAM" id="SSF57774">
    <property type="entry name" value="Microbial and mitochondrial ADK, insert 'zinc finger' domain"/>
    <property type="match status" value="1"/>
</dbReference>
<keyword evidence="1 5" id="KW-0808">Transferase</keyword>
<dbReference type="EMBL" id="QGTA01000233">
    <property type="protein sequence ID" value="RQW89435.1"/>
    <property type="molecule type" value="Genomic_DNA"/>
</dbReference>
<dbReference type="InterPro" id="IPR027417">
    <property type="entry name" value="P-loop_NTPase"/>
</dbReference>
<evidence type="ECO:0000259" key="8">
    <source>
        <dbReference type="Pfam" id="PF05191"/>
    </source>
</evidence>
<evidence type="ECO:0000256" key="7">
    <source>
        <dbReference type="RuleBase" id="RU003331"/>
    </source>
</evidence>
<keyword evidence="10" id="KW-1185">Reference proteome</keyword>
<comment type="similarity">
    <text evidence="5 6">Belongs to the adenylate kinase family.</text>
</comment>
<evidence type="ECO:0000256" key="4">
    <source>
        <dbReference type="ARBA" id="ARBA00022777"/>
    </source>
</evidence>
<dbReference type="GeneID" id="91360567"/>
<comment type="domain">
    <text evidence="5">Consists of three domains, a large central CORE domain and two small peripheral domains, NMPbind and LID, which undergo movements during catalysis. The LID domain closes over the site of phosphoryl transfer upon ATP binding. Assembling and dissambling the active center during each catalytic cycle provides an effective means to prevent ATP hydrolysis. Some bacteria have evolved a zinc-coordinating structure that stabilizes the LID domain.</text>
</comment>
<dbReference type="SUPFAM" id="SSF52540">
    <property type="entry name" value="P-loop containing nucleoside triphosphate hydrolases"/>
    <property type="match status" value="1"/>
</dbReference>
<feature type="binding site" evidence="5">
    <location>
        <position position="127"/>
    </location>
    <ligand>
        <name>ATP</name>
        <dbReference type="ChEBI" id="CHEBI:30616"/>
    </ligand>
</feature>
<keyword evidence="5" id="KW-0963">Cytoplasm</keyword>
<comment type="subunit">
    <text evidence="5 7">Monomer.</text>
</comment>
<keyword evidence="3 5" id="KW-0547">Nucleotide-binding</keyword>
<evidence type="ECO:0000313" key="9">
    <source>
        <dbReference type="EMBL" id="RQW89435.1"/>
    </source>
</evidence>
<evidence type="ECO:0000256" key="6">
    <source>
        <dbReference type="RuleBase" id="RU003330"/>
    </source>
</evidence>
<comment type="caution">
    <text evidence="9">The sequence shown here is derived from an EMBL/GenBank/DDBJ whole genome shotgun (WGS) entry which is preliminary data.</text>
</comment>
<sequence length="210" mass="21894">MRLAVLGPPGSGRETVAGAIATGLGVPSISLANAAQAEIRANTPTALRARQHMSAGELVPDHVLLSIVRSRLTQPDVAGGFVLDGFPNHVVAAVALDALLSDLGTPLDRAIDLVLPDAEVLRRLAGRRTCRGCGRTWHTELAAPTRPGVCDGCGGELFQRADDSPDRINAGLQSYRPSAVVTLNHYRALGKLTSIDAALTPAEITTEALA</sequence>
<feature type="binding site" evidence="5">
    <location>
        <begin position="57"/>
        <end position="59"/>
    </location>
    <ligand>
        <name>AMP</name>
        <dbReference type="ChEBI" id="CHEBI:456215"/>
    </ligand>
</feature>
<keyword evidence="5" id="KW-0862">Zinc</keyword>
<feature type="binding site" evidence="5">
    <location>
        <position position="150"/>
    </location>
    <ligand>
        <name>Zn(2+)</name>
        <dbReference type="ChEBI" id="CHEBI:29105"/>
        <note>structural</note>
    </ligand>
</feature>
<dbReference type="InterPro" id="IPR007862">
    <property type="entry name" value="Adenylate_kinase_lid-dom"/>
</dbReference>
<comment type="caution">
    <text evidence="5">Lacks conserved residue(s) required for the propagation of feature annotation.</text>
</comment>
<dbReference type="PRINTS" id="PR00094">
    <property type="entry name" value="ADENYLTKNASE"/>
</dbReference>
<evidence type="ECO:0000313" key="10">
    <source>
        <dbReference type="Proteomes" id="UP000274694"/>
    </source>
</evidence>
<accession>A0ABX9XYN8</accession>
<evidence type="ECO:0000256" key="1">
    <source>
        <dbReference type="ARBA" id="ARBA00022679"/>
    </source>
</evidence>
<evidence type="ECO:0000256" key="3">
    <source>
        <dbReference type="ARBA" id="ARBA00022741"/>
    </source>
</evidence>
<dbReference type="RefSeq" id="WP_069089497.1">
    <property type="nucleotide sequence ID" value="NZ_CP118233.1"/>
</dbReference>
<dbReference type="Proteomes" id="UP000274694">
    <property type="component" value="Unassembled WGS sequence"/>
</dbReference>
<comment type="subcellular location">
    <subcellularLocation>
        <location evidence="5 7">Cytoplasm</location>
    </subcellularLocation>
</comment>
<comment type="pathway">
    <text evidence="5">Purine metabolism; AMP biosynthesis via salvage pathway; AMP from ADP: step 1/1.</text>
</comment>
<dbReference type="HAMAP" id="MF_00235">
    <property type="entry name" value="Adenylate_kinase_Adk"/>
    <property type="match status" value="1"/>
</dbReference>
<keyword evidence="4 5" id="KW-0418">Kinase</keyword>
<feature type="binding site" evidence="5">
    <location>
        <position position="130"/>
    </location>
    <ligand>
        <name>Zn(2+)</name>
        <dbReference type="ChEBI" id="CHEBI:29105"/>
        <note>structural</note>
    </ligand>
</feature>
<reference evidence="9 10" key="1">
    <citation type="submission" date="2018-05" db="EMBL/GenBank/DDBJ databases">
        <title>Micromonospora from Atacama Desert.</title>
        <authorList>
            <person name="Carro L."/>
            <person name="Goodfellow M."/>
            <person name="Klenk H.-P."/>
        </authorList>
    </citation>
    <scope>NUCLEOTIDE SEQUENCE [LARGE SCALE GENOMIC DNA]</scope>
    <source>
        <strain evidence="9 10">LB41</strain>
    </source>
</reference>
<dbReference type="CDD" id="cd01428">
    <property type="entry name" value="ADK"/>
    <property type="match status" value="1"/>
</dbReference>
<protein>
    <recommendedName>
        <fullName evidence="5 7">Adenylate kinase</fullName>
        <shortName evidence="5">AK</shortName>
        <ecNumber evidence="5 7">2.7.4.3</ecNumber>
    </recommendedName>
    <alternativeName>
        <fullName evidence="5">ATP-AMP transphosphorylase</fullName>
    </alternativeName>
    <alternativeName>
        <fullName evidence="5">ATP:AMP phosphotransferase</fullName>
    </alternativeName>
    <alternativeName>
        <fullName evidence="5">Adenylate monophosphate kinase</fullName>
    </alternativeName>
</protein>
<dbReference type="PANTHER" id="PTHR23359">
    <property type="entry name" value="NUCLEOTIDE KINASE"/>
    <property type="match status" value="1"/>
</dbReference>
<feature type="binding site" evidence="5">
    <location>
        <position position="160"/>
    </location>
    <ligand>
        <name>AMP</name>
        <dbReference type="ChEBI" id="CHEBI:456215"/>
    </ligand>
</feature>
<dbReference type="Pfam" id="PF00406">
    <property type="entry name" value="ADK"/>
    <property type="match status" value="1"/>
</dbReference>
<feature type="domain" description="Adenylate kinase active site lid" evidence="8">
    <location>
        <begin position="127"/>
        <end position="162"/>
    </location>
</feature>
<dbReference type="Gene3D" id="3.40.50.300">
    <property type="entry name" value="P-loop containing nucleotide triphosphate hydrolases"/>
    <property type="match status" value="1"/>
</dbReference>
<keyword evidence="5" id="KW-0479">Metal-binding</keyword>
<dbReference type="EC" id="2.7.4.3" evidence="5 7"/>
<keyword evidence="5 7" id="KW-0067">ATP-binding</keyword>
<evidence type="ECO:0000256" key="2">
    <source>
        <dbReference type="ARBA" id="ARBA00022727"/>
    </source>
</evidence>